<evidence type="ECO:0000259" key="1">
    <source>
        <dbReference type="Pfam" id="PF13788"/>
    </source>
</evidence>
<name>A0A1T2XH40_9BACL</name>
<evidence type="ECO:0000313" key="2">
    <source>
        <dbReference type="EMBL" id="OPA79209.1"/>
    </source>
</evidence>
<proteinExistence type="predicted"/>
<dbReference type="STRING" id="1324314.BVG16_08930"/>
<feature type="domain" description="DUF4180" evidence="1">
    <location>
        <begin position="10"/>
        <end position="118"/>
    </location>
</feature>
<accession>A0A1T2XH40</accession>
<organism evidence="2 3">
    <name type="scientific">Paenibacillus selenitireducens</name>
    <dbReference type="NCBI Taxonomy" id="1324314"/>
    <lineage>
        <taxon>Bacteria</taxon>
        <taxon>Bacillati</taxon>
        <taxon>Bacillota</taxon>
        <taxon>Bacilli</taxon>
        <taxon>Bacillales</taxon>
        <taxon>Paenibacillaceae</taxon>
        <taxon>Paenibacillus</taxon>
    </lineage>
</organism>
<dbReference type="AlphaFoldDB" id="A0A1T2XH40"/>
<dbReference type="RefSeq" id="WP_078498208.1">
    <property type="nucleotide sequence ID" value="NZ_MSZX01000003.1"/>
</dbReference>
<protein>
    <submittedName>
        <fullName evidence="2">Cytoplasmic protein</fullName>
    </submittedName>
</protein>
<keyword evidence="3" id="KW-1185">Reference proteome</keyword>
<sequence>MEVRVDQQGSSRVAVISSPDILIKDVQDALDLMSTLQYTDNCYKFVIYKSNITEDFFDLSTRLAGEILQKYINYQVKIAIVGDFKGYTSKSLKDFIYECNQGKDVFFVENEQAALEALHRSA</sequence>
<reference evidence="2 3" key="1">
    <citation type="submission" date="2017-01" db="EMBL/GenBank/DDBJ databases">
        <title>Genome analysis of Paenibacillus selenitrireducens ES3-24.</title>
        <authorList>
            <person name="Xu D."/>
            <person name="Yao R."/>
            <person name="Zheng S."/>
        </authorList>
    </citation>
    <scope>NUCLEOTIDE SEQUENCE [LARGE SCALE GENOMIC DNA]</scope>
    <source>
        <strain evidence="2 3">ES3-24</strain>
    </source>
</reference>
<dbReference type="EMBL" id="MSZX01000003">
    <property type="protein sequence ID" value="OPA79209.1"/>
    <property type="molecule type" value="Genomic_DNA"/>
</dbReference>
<dbReference type="Proteomes" id="UP000190188">
    <property type="component" value="Unassembled WGS sequence"/>
</dbReference>
<dbReference type="Pfam" id="PF13788">
    <property type="entry name" value="DUF4180"/>
    <property type="match status" value="1"/>
</dbReference>
<evidence type="ECO:0000313" key="3">
    <source>
        <dbReference type="Proteomes" id="UP000190188"/>
    </source>
</evidence>
<gene>
    <name evidence="2" type="ORF">BVG16_08930</name>
</gene>
<comment type="caution">
    <text evidence="2">The sequence shown here is derived from an EMBL/GenBank/DDBJ whole genome shotgun (WGS) entry which is preliminary data.</text>
</comment>
<dbReference type="OrthoDB" id="8595425at2"/>
<dbReference type="InterPro" id="IPR025438">
    <property type="entry name" value="DUF4180"/>
</dbReference>